<proteinExistence type="predicted"/>
<keyword evidence="1" id="KW-0175">Coiled coil</keyword>
<dbReference type="InterPro" id="IPR027417">
    <property type="entry name" value="P-loop_NTPase"/>
</dbReference>
<evidence type="ECO:0000256" key="1">
    <source>
        <dbReference type="SAM" id="Coils"/>
    </source>
</evidence>
<organism evidence="2 3">
    <name type="scientific">Mediterraneibacter butyricigenes</name>
    <dbReference type="NCBI Taxonomy" id="2316025"/>
    <lineage>
        <taxon>Bacteria</taxon>
        <taxon>Bacillati</taxon>
        <taxon>Bacillota</taxon>
        <taxon>Clostridia</taxon>
        <taxon>Lachnospirales</taxon>
        <taxon>Lachnospiraceae</taxon>
        <taxon>Mediterraneibacter</taxon>
    </lineage>
</organism>
<name>A0A391P2S8_9FIRM</name>
<evidence type="ECO:0000313" key="2">
    <source>
        <dbReference type="EMBL" id="GCA67697.1"/>
    </source>
</evidence>
<dbReference type="Gene3D" id="3.40.50.300">
    <property type="entry name" value="P-loop containing nucleotide triphosphate hydrolases"/>
    <property type="match status" value="1"/>
</dbReference>
<protein>
    <recommendedName>
        <fullName evidence="4">Protein CR006 P-loop domain-containing protein</fullName>
    </recommendedName>
</protein>
<keyword evidence="3" id="KW-1185">Reference proteome</keyword>
<sequence length="743" mass="86392">MNVLTLDLENCYGIQKMQQNIDFSKNNIAVIYAPNGTMKSSFAKTFEAIRDRKTVEEKVYGCKSKYSITDEGAVAISPETIMVINPFDENAYENQGTLMANELLRRQYIQIYKNIDQSREAMFGKIKALLKYSSRSSFDAESSMLNDWEYTKKDLFLCLKDIEAKLHDSELQCALKEEELDYNTLFNSKVYSMVTSGKTSELIEEYEKKYSELLEKSLYMQKGVIDHNNYANISESLGNNGFFGAKNEIRLVAKDGSTSVMLRTQDELNELIKKEKEQVLNTKELKDLFDKINKAISKNKDTQAFNAYLQQHPDIVSEYRNIDKFKKKVWIKAFGIYQTELHGLLEDYDKAQNDLKQLRDKAKSETTDWNRALALFKKRFFVPFSIEPANQEDVILNLDMPSFKYIFDDNRGSKEISKEDLLDVLSMGEKRAYYILNLIFQILVAQKEEREKLIILDDISESFDYKNKHAIIEYISDISEYTNTQGEKVFKVILLTHNFDFYRTVASRITKRGNSYIAYNDNGKINFEKGQYIGNLFGHYKNEIEKNGKDNIVVASIPFVRNLIEYTEGTSNPDYLRLTSLLHYKPDTITIELWEIEKIFNQYWCKSSNVNFAKNRETDHIYDIIITEADAILPVEKLEIENKLILSMAIRLKSDEYMIQKISNEVANGTSIINSIYQKGNQSAFLYKEYKNSINDEAMEILEEVVMLAPENIHLNSFMFEPILDMSLLHLYDLYQKVKNLLV</sequence>
<accession>A0A391P2S8</accession>
<feature type="coiled-coil region" evidence="1">
    <location>
        <begin position="341"/>
        <end position="368"/>
    </location>
</feature>
<gene>
    <name evidence="2" type="ORF">KGMB01110_21330</name>
</gene>
<dbReference type="RefSeq" id="WP_119298343.1">
    <property type="nucleotide sequence ID" value="NZ_BHGK01000001.1"/>
</dbReference>
<dbReference type="AlphaFoldDB" id="A0A391P2S8"/>
<dbReference type="Proteomes" id="UP000265643">
    <property type="component" value="Unassembled WGS sequence"/>
</dbReference>
<comment type="caution">
    <text evidence="2">The sequence shown here is derived from an EMBL/GenBank/DDBJ whole genome shotgun (WGS) entry which is preliminary data.</text>
</comment>
<dbReference type="SUPFAM" id="SSF52540">
    <property type="entry name" value="P-loop containing nucleoside triphosphate hydrolases"/>
    <property type="match status" value="1"/>
</dbReference>
<evidence type="ECO:0008006" key="4">
    <source>
        <dbReference type="Google" id="ProtNLM"/>
    </source>
</evidence>
<reference evidence="3" key="1">
    <citation type="submission" date="2018-09" db="EMBL/GenBank/DDBJ databases">
        <title>Draft Genome Sequence of Mediterraneibacter sp. KCTC 15684.</title>
        <authorList>
            <person name="Kim J.S."/>
            <person name="Han K.I."/>
            <person name="Suh M.K."/>
            <person name="Lee K.C."/>
            <person name="Eom M.K."/>
            <person name="Lee J.H."/>
            <person name="Park S.H."/>
            <person name="Kang S.W."/>
            <person name="Park J.E."/>
            <person name="Oh B.S."/>
            <person name="Yu S.Y."/>
            <person name="Choi S.H."/>
            <person name="Lee D.H."/>
            <person name="Yoon H."/>
            <person name="Kim B."/>
            <person name="Yang S.J."/>
            <person name="Lee J.S."/>
        </authorList>
    </citation>
    <scope>NUCLEOTIDE SEQUENCE [LARGE SCALE GENOMIC DNA]</scope>
    <source>
        <strain evidence="3">KCTC 15684</strain>
    </source>
</reference>
<dbReference type="EMBL" id="BHGK01000001">
    <property type="protein sequence ID" value="GCA67697.1"/>
    <property type="molecule type" value="Genomic_DNA"/>
</dbReference>
<evidence type="ECO:0000313" key="3">
    <source>
        <dbReference type="Proteomes" id="UP000265643"/>
    </source>
</evidence>